<dbReference type="SFLD" id="SFLDG01082">
    <property type="entry name" value="B12-binding_domain_containing"/>
    <property type="match status" value="1"/>
</dbReference>
<evidence type="ECO:0000256" key="5">
    <source>
        <dbReference type="ARBA" id="ARBA00022723"/>
    </source>
</evidence>
<reference evidence="10" key="1">
    <citation type="journal article" date="2005" name="Environ. Microbiol.">
        <title>Genetic and functional properties of uncultivated thermophilic crenarchaeotes from a subsurface gold mine as revealed by analysis of genome fragments.</title>
        <authorList>
            <person name="Nunoura T."/>
            <person name="Hirayama H."/>
            <person name="Takami H."/>
            <person name="Oida H."/>
            <person name="Nishi S."/>
            <person name="Shimamura S."/>
            <person name="Suzuki Y."/>
            <person name="Inagaki F."/>
            <person name="Takai K."/>
            <person name="Nealson K.H."/>
            <person name="Horikoshi K."/>
        </authorList>
    </citation>
    <scope>NUCLEOTIDE SEQUENCE</scope>
</reference>
<feature type="domain" description="Radical SAM core" evidence="9">
    <location>
        <begin position="202"/>
        <end position="424"/>
    </location>
</feature>
<dbReference type="InterPro" id="IPR007197">
    <property type="entry name" value="rSAM"/>
</dbReference>
<dbReference type="EMBL" id="AP011757">
    <property type="protein sequence ID" value="BAL56743.1"/>
    <property type="molecule type" value="Genomic_DNA"/>
</dbReference>
<evidence type="ECO:0000256" key="1">
    <source>
        <dbReference type="ARBA" id="ARBA00001966"/>
    </source>
</evidence>
<evidence type="ECO:0000256" key="7">
    <source>
        <dbReference type="ARBA" id="ARBA00023014"/>
    </source>
</evidence>
<dbReference type="PANTHER" id="PTHR43409">
    <property type="entry name" value="ANAEROBIC MAGNESIUM-PROTOPORPHYRIN IX MONOMETHYL ESTER CYCLASE-RELATED"/>
    <property type="match status" value="1"/>
</dbReference>
<gene>
    <name evidence="10" type="ORF">HGMM_F42G03C06</name>
</gene>
<organism evidence="10">
    <name type="scientific">uncultured prokaryote</name>
    <dbReference type="NCBI Taxonomy" id="198431"/>
    <lineage>
        <taxon>unclassified sequences</taxon>
        <taxon>environmental samples</taxon>
    </lineage>
</organism>
<name>H5SKQ7_9ZZZZ</name>
<dbReference type="AlphaFoldDB" id="H5SKQ7"/>
<dbReference type="InterPro" id="IPR058240">
    <property type="entry name" value="rSAM_sf"/>
</dbReference>
<dbReference type="InterPro" id="IPR006158">
    <property type="entry name" value="Cobalamin-bd"/>
</dbReference>
<dbReference type="InterPro" id="IPR051198">
    <property type="entry name" value="BchE-like"/>
</dbReference>
<evidence type="ECO:0000313" key="10">
    <source>
        <dbReference type="EMBL" id="BAL56743.1"/>
    </source>
</evidence>
<keyword evidence="6" id="KW-0408">Iron</keyword>
<dbReference type="SFLD" id="SFLDS00029">
    <property type="entry name" value="Radical_SAM"/>
    <property type="match status" value="1"/>
</dbReference>
<keyword evidence="4" id="KW-0949">S-adenosyl-L-methionine</keyword>
<evidence type="ECO:0000256" key="3">
    <source>
        <dbReference type="ARBA" id="ARBA00022679"/>
    </source>
</evidence>
<keyword evidence="2" id="KW-0489">Methyltransferase</keyword>
<dbReference type="GO" id="GO:0046872">
    <property type="term" value="F:metal ion binding"/>
    <property type="evidence" value="ECO:0007669"/>
    <property type="project" value="UniProtKB-KW"/>
</dbReference>
<evidence type="ECO:0000259" key="9">
    <source>
        <dbReference type="PROSITE" id="PS51918"/>
    </source>
</evidence>
<dbReference type="InterPro" id="IPR034466">
    <property type="entry name" value="Methyltransferase_Class_B"/>
</dbReference>
<dbReference type="CDD" id="cd01335">
    <property type="entry name" value="Radical_SAM"/>
    <property type="match status" value="1"/>
</dbReference>
<dbReference type="PROSITE" id="PS51918">
    <property type="entry name" value="RADICAL_SAM"/>
    <property type="match status" value="1"/>
</dbReference>
<dbReference type="SMART" id="SM00729">
    <property type="entry name" value="Elp3"/>
    <property type="match status" value="1"/>
</dbReference>
<feature type="domain" description="B12-binding" evidence="8">
    <location>
        <begin position="13"/>
        <end position="151"/>
    </location>
</feature>
<dbReference type="InterPro" id="IPR006638">
    <property type="entry name" value="Elp3/MiaA/NifB-like_rSAM"/>
</dbReference>
<dbReference type="Pfam" id="PF04055">
    <property type="entry name" value="Radical_SAM"/>
    <property type="match status" value="1"/>
</dbReference>
<keyword evidence="5" id="KW-0479">Metal-binding</keyword>
<dbReference type="Gene3D" id="3.40.50.280">
    <property type="entry name" value="Cobalamin-binding domain"/>
    <property type="match status" value="1"/>
</dbReference>
<dbReference type="GO" id="GO:0031419">
    <property type="term" value="F:cobalamin binding"/>
    <property type="evidence" value="ECO:0007669"/>
    <property type="project" value="InterPro"/>
</dbReference>
<evidence type="ECO:0000256" key="4">
    <source>
        <dbReference type="ARBA" id="ARBA00022691"/>
    </source>
</evidence>
<dbReference type="InterPro" id="IPR023404">
    <property type="entry name" value="rSAM_horseshoe"/>
</dbReference>
<comment type="cofactor">
    <cofactor evidence="1">
        <name>[4Fe-4S] cluster</name>
        <dbReference type="ChEBI" id="CHEBI:49883"/>
    </cofactor>
</comment>
<proteinExistence type="predicted"/>
<keyword evidence="3" id="KW-0808">Transferase</keyword>
<protein>
    <submittedName>
        <fullName evidence="10">Mg-protoporphyrin IX monomethyl ester oxidative cyclase</fullName>
    </submittedName>
</protein>
<dbReference type="PROSITE" id="PS51332">
    <property type="entry name" value="B12_BINDING"/>
    <property type="match status" value="1"/>
</dbReference>
<dbReference type="SFLD" id="SFLDG01123">
    <property type="entry name" value="methyltransferase_(Class_B)"/>
    <property type="match status" value="1"/>
</dbReference>
<evidence type="ECO:0000259" key="8">
    <source>
        <dbReference type="PROSITE" id="PS51332"/>
    </source>
</evidence>
<sequence length="495" mass="56818">MSEVLFGQSYYLRFDPKLWEAMQPYPPLGTLYAASTAREHGYDVALFDAMLAQSEDEWAQALDKHRPRFAVLYEDNFNYLSKMCLLRMREAAFKMMPMARARGCTVIVCGSDATDHLERYFAHGADFILIGEAEITLVELLDTLSGRSSRPLQDILGLAYPGPNGQVIRTPARPFIKNLDILPFPAWDLVDIPRYRQIWLKRHGYYSMNLVTTRGCPYHCNWCAKPIYGQRYNVRSPENVVAEMKWLKTEFGAQHIWFADDILGLKPGWIERFAEMVHAHDAVIPFKCLMRVDLIKESTVAALKKAGCQIVWVGAESGSQKVLDAMEKGTKVEEIYEATRRLHQAGIQVGFFLQFGYPGETREDIEMTLQMVRDCQPDDIGISVSYPLPGTKFFENVKAQLGEKQNWVDSNDLAMLFRGTYVPEFYRVLHGVVHQEFRMRKALAALRQPTRLRPAHLRQLALIPYRLWRLHQGRRRLNALERLPSSPTIPLPTVS</sequence>
<reference evidence="10" key="2">
    <citation type="journal article" date="2012" name="PLoS ONE">
        <title>A Deeply Branching Thermophilic Bacterium with an Ancient Acetyl-CoA Pathway Dominates a Subsurface Ecosystem.</title>
        <authorList>
            <person name="Takami H."/>
            <person name="Noguchi H."/>
            <person name="Takaki Y."/>
            <person name="Uchiyama I."/>
            <person name="Toyoda A."/>
            <person name="Nishi S."/>
            <person name="Chee G.-J."/>
            <person name="Arai W."/>
            <person name="Nunoura T."/>
            <person name="Itoh T."/>
            <person name="Hattori M."/>
            <person name="Takai K."/>
        </authorList>
    </citation>
    <scope>NUCLEOTIDE SEQUENCE</scope>
</reference>
<accession>H5SKQ7</accession>
<dbReference type="SUPFAM" id="SSF102114">
    <property type="entry name" value="Radical SAM enzymes"/>
    <property type="match status" value="1"/>
</dbReference>
<dbReference type="GO" id="GO:0051539">
    <property type="term" value="F:4 iron, 4 sulfur cluster binding"/>
    <property type="evidence" value="ECO:0007669"/>
    <property type="project" value="UniProtKB-KW"/>
</dbReference>
<keyword evidence="7" id="KW-0411">Iron-sulfur</keyword>
<evidence type="ECO:0000256" key="2">
    <source>
        <dbReference type="ARBA" id="ARBA00022603"/>
    </source>
</evidence>
<dbReference type="PANTHER" id="PTHR43409:SF7">
    <property type="entry name" value="BLL1977 PROTEIN"/>
    <property type="match status" value="1"/>
</dbReference>
<evidence type="ECO:0000256" key="6">
    <source>
        <dbReference type="ARBA" id="ARBA00023004"/>
    </source>
</evidence>
<dbReference type="GO" id="GO:0003824">
    <property type="term" value="F:catalytic activity"/>
    <property type="evidence" value="ECO:0007669"/>
    <property type="project" value="InterPro"/>
</dbReference>
<dbReference type="Gene3D" id="3.80.30.20">
    <property type="entry name" value="tm_1862 like domain"/>
    <property type="match status" value="1"/>
</dbReference>